<dbReference type="InterPro" id="IPR004509">
    <property type="entry name" value="Competence_ComEA_HhH"/>
</dbReference>
<dbReference type="InterPro" id="IPR010994">
    <property type="entry name" value="RuvA_2-like"/>
</dbReference>
<evidence type="ECO:0000256" key="1">
    <source>
        <dbReference type="SAM" id="MobiDB-lite"/>
    </source>
</evidence>
<sequence>MNKRMIVSGIVAVLLGGGLVWAADREENSGISGWETMDTSMALAVGGANVEEPLPAGKSSKSAALQGEVSKEGIEANGGAKKAGAATQAGNTAVTGAGADSGPNAADPAGGAASQDNSGTGGGKAAATAGTQTAGTTAVAGGEGIPSAQGAASMAQANEKTEGKINVNTAGTAELMDLPGIGEKKAQAIIDYRSSKGAFRSLSELGEVKGIGPKMLEKLEPLVVF</sequence>
<evidence type="ECO:0000313" key="3">
    <source>
        <dbReference type="EMBL" id="OMD53070.1"/>
    </source>
</evidence>
<keyword evidence="4" id="KW-1185">Reference proteome</keyword>
<dbReference type="SMART" id="SM00278">
    <property type="entry name" value="HhH1"/>
    <property type="match status" value="2"/>
</dbReference>
<dbReference type="SUPFAM" id="SSF47781">
    <property type="entry name" value="RuvA domain 2-like"/>
    <property type="match status" value="1"/>
</dbReference>
<evidence type="ECO:0000259" key="2">
    <source>
        <dbReference type="SMART" id="SM00278"/>
    </source>
</evidence>
<feature type="compositionally biased region" description="Low complexity" evidence="1">
    <location>
        <begin position="94"/>
        <end position="114"/>
    </location>
</feature>
<feature type="domain" description="Helix-hairpin-helix DNA-binding motif class 1" evidence="2">
    <location>
        <begin position="203"/>
        <end position="222"/>
    </location>
</feature>
<dbReference type="PANTHER" id="PTHR21180:SF32">
    <property type="entry name" value="ENDONUCLEASE_EXONUCLEASE_PHOSPHATASE FAMILY DOMAIN-CONTAINING PROTEIN 1"/>
    <property type="match status" value="1"/>
</dbReference>
<feature type="domain" description="Helix-hairpin-helix DNA-binding motif class 1" evidence="2">
    <location>
        <begin position="173"/>
        <end position="192"/>
    </location>
</feature>
<dbReference type="Pfam" id="PF12836">
    <property type="entry name" value="HHH_3"/>
    <property type="match status" value="1"/>
</dbReference>
<dbReference type="PANTHER" id="PTHR21180">
    <property type="entry name" value="ENDONUCLEASE/EXONUCLEASE/PHOSPHATASE FAMILY DOMAIN-CONTAINING PROTEIN 1"/>
    <property type="match status" value="1"/>
</dbReference>
<dbReference type="Proteomes" id="UP000187412">
    <property type="component" value="Unassembled WGS sequence"/>
</dbReference>
<dbReference type="InterPro" id="IPR051675">
    <property type="entry name" value="Endo/Exo/Phosphatase_dom_1"/>
</dbReference>
<proteinExistence type="predicted"/>
<dbReference type="InterPro" id="IPR003583">
    <property type="entry name" value="Hlx-hairpin-Hlx_DNA-bd_motif"/>
</dbReference>
<dbReference type="RefSeq" id="WP_076109131.1">
    <property type="nucleotide sequence ID" value="NZ_MPTB01000002.1"/>
</dbReference>
<dbReference type="NCBIfam" id="TIGR00426">
    <property type="entry name" value="competence protein ComEA helix-hairpin-helix repeat region"/>
    <property type="match status" value="1"/>
</dbReference>
<organism evidence="3 4">
    <name type="scientific">Paenibacillus borealis</name>
    <dbReference type="NCBI Taxonomy" id="160799"/>
    <lineage>
        <taxon>Bacteria</taxon>
        <taxon>Bacillati</taxon>
        <taxon>Bacillota</taxon>
        <taxon>Bacilli</taxon>
        <taxon>Bacillales</taxon>
        <taxon>Paenibacillaceae</taxon>
        <taxon>Paenibacillus</taxon>
    </lineage>
</organism>
<evidence type="ECO:0000313" key="4">
    <source>
        <dbReference type="Proteomes" id="UP000187412"/>
    </source>
</evidence>
<protein>
    <recommendedName>
        <fullName evidence="2">Helix-hairpin-helix DNA-binding motif class 1 domain-containing protein</fullName>
    </recommendedName>
</protein>
<reference evidence="3 4" key="1">
    <citation type="submission" date="2016-10" db="EMBL/GenBank/DDBJ databases">
        <title>Paenibacillus species isolates.</title>
        <authorList>
            <person name="Beno S.M."/>
        </authorList>
    </citation>
    <scope>NUCLEOTIDE SEQUENCE [LARGE SCALE GENOMIC DNA]</scope>
    <source>
        <strain evidence="3 4">FSL H7-0744</strain>
    </source>
</reference>
<dbReference type="EMBL" id="MPTB01000002">
    <property type="protein sequence ID" value="OMD53070.1"/>
    <property type="molecule type" value="Genomic_DNA"/>
</dbReference>
<gene>
    <name evidence="3" type="ORF">BSK56_02240</name>
</gene>
<name>A0ABX3HQF4_PAEBO</name>
<dbReference type="Gene3D" id="1.10.150.320">
    <property type="entry name" value="Photosystem II 12 kDa extrinsic protein"/>
    <property type="match status" value="1"/>
</dbReference>
<feature type="region of interest" description="Disordered" evidence="1">
    <location>
        <begin position="94"/>
        <end position="129"/>
    </location>
</feature>
<comment type="caution">
    <text evidence="3">The sequence shown here is derived from an EMBL/GenBank/DDBJ whole genome shotgun (WGS) entry which is preliminary data.</text>
</comment>
<accession>A0ABX3HQF4</accession>